<evidence type="ECO:0000313" key="3">
    <source>
        <dbReference type="Proteomes" id="UP000260640"/>
    </source>
</evidence>
<comment type="caution">
    <text evidence="2">The sequence shown here is derived from an EMBL/GenBank/DDBJ whole genome shotgun (WGS) entry which is preliminary data.</text>
</comment>
<feature type="transmembrane region" description="Helical" evidence="1">
    <location>
        <begin position="35"/>
        <end position="53"/>
    </location>
</feature>
<dbReference type="Pfam" id="PF13572">
    <property type="entry name" value="DUF4134"/>
    <property type="match status" value="1"/>
</dbReference>
<reference evidence="2 3" key="1">
    <citation type="submission" date="2018-08" db="EMBL/GenBank/DDBJ databases">
        <title>A genome reference for cultivated species of the human gut microbiota.</title>
        <authorList>
            <person name="Zou Y."/>
            <person name="Xue W."/>
            <person name="Luo G."/>
        </authorList>
    </citation>
    <scope>NUCLEOTIDE SEQUENCE [LARGE SCALE GENOMIC DNA]</scope>
    <source>
        <strain evidence="2 3">TM05-16</strain>
    </source>
</reference>
<sequence length="88" mass="9026">MGTWTVPASAVGDGSAGLVQATQMVNSYFDPAVKLIYAAGALCGLIGAIRVYSKFSSGDPDTGKTAGSWFGACVFLIVAATVLRAFFL</sequence>
<evidence type="ECO:0000313" key="2">
    <source>
        <dbReference type="EMBL" id="RGJ89536.1"/>
    </source>
</evidence>
<keyword evidence="1" id="KW-0472">Membrane</keyword>
<keyword evidence="1" id="KW-1133">Transmembrane helix</keyword>
<feature type="transmembrane region" description="Helical" evidence="1">
    <location>
        <begin position="65"/>
        <end position="87"/>
    </location>
</feature>
<protein>
    <submittedName>
        <fullName evidence="2">DUF4134 domain-containing protein</fullName>
    </submittedName>
</protein>
<dbReference type="AlphaFoldDB" id="A0A3E4JS60"/>
<evidence type="ECO:0000256" key="1">
    <source>
        <dbReference type="SAM" id="Phobius"/>
    </source>
</evidence>
<dbReference type="Proteomes" id="UP000260640">
    <property type="component" value="Unassembled WGS sequence"/>
</dbReference>
<accession>A0A3E4JS60</accession>
<dbReference type="EMBL" id="QSPP01000013">
    <property type="protein sequence ID" value="RGJ89536.1"/>
    <property type="molecule type" value="Genomic_DNA"/>
</dbReference>
<keyword evidence="1" id="KW-0812">Transmembrane</keyword>
<name>A0A3E4JS60_PHOVU</name>
<proteinExistence type="predicted"/>
<gene>
    <name evidence="2" type="ORF">DXD46_06580</name>
</gene>
<organism evidence="2 3">
    <name type="scientific">Phocaeicola vulgatus</name>
    <name type="common">Bacteroides vulgatus</name>
    <dbReference type="NCBI Taxonomy" id="821"/>
    <lineage>
        <taxon>Bacteria</taxon>
        <taxon>Pseudomonadati</taxon>
        <taxon>Bacteroidota</taxon>
        <taxon>Bacteroidia</taxon>
        <taxon>Bacteroidales</taxon>
        <taxon>Bacteroidaceae</taxon>
        <taxon>Phocaeicola</taxon>
    </lineage>
</organism>
<dbReference type="InterPro" id="IPR025408">
    <property type="entry name" value="DUF4134"/>
</dbReference>